<evidence type="ECO:0000313" key="2">
    <source>
        <dbReference type="Proteomes" id="UP001204772"/>
    </source>
</evidence>
<organism evidence="1 2">
    <name type="scientific">Runella salmonicolor</name>
    <dbReference type="NCBI Taxonomy" id="2950278"/>
    <lineage>
        <taxon>Bacteria</taxon>
        <taxon>Pseudomonadati</taxon>
        <taxon>Bacteroidota</taxon>
        <taxon>Cytophagia</taxon>
        <taxon>Cytophagales</taxon>
        <taxon>Spirosomataceae</taxon>
        <taxon>Runella</taxon>
    </lineage>
</organism>
<dbReference type="Proteomes" id="UP001204772">
    <property type="component" value="Unassembled WGS sequence"/>
</dbReference>
<comment type="caution">
    <text evidence="1">The sequence shown here is derived from an EMBL/GenBank/DDBJ whole genome shotgun (WGS) entry which is preliminary data.</text>
</comment>
<protein>
    <submittedName>
        <fullName evidence="1">Uncharacterized protein</fullName>
    </submittedName>
</protein>
<sequence>MKTLAFFLALISSFGFSQNRKLIDSLKYEITIAIALEYGLKGSSGFEKLKDTLGFMENYQRRG</sequence>
<name>A0ABT1FIN7_9BACT</name>
<keyword evidence="2" id="KW-1185">Reference proteome</keyword>
<gene>
    <name evidence="1" type="ORF">NCI00_04310</name>
</gene>
<evidence type="ECO:0000313" key="1">
    <source>
        <dbReference type="EMBL" id="MCP1381631.1"/>
    </source>
</evidence>
<proteinExistence type="predicted"/>
<accession>A0ABT1FIN7</accession>
<dbReference type="EMBL" id="JAMZEL010000001">
    <property type="protein sequence ID" value="MCP1381631.1"/>
    <property type="molecule type" value="Genomic_DNA"/>
</dbReference>
<reference evidence="1 2" key="1">
    <citation type="submission" date="2022-06" db="EMBL/GenBank/DDBJ databases">
        <title>Runella sp. S5 genome sequencing.</title>
        <authorList>
            <person name="Park S."/>
        </authorList>
    </citation>
    <scope>NUCLEOTIDE SEQUENCE [LARGE SCALE GENOMIC DNA]</scope>
    <source>
        <strain evidence="1 2">S5</strain>
    </source>
</reference>
<dbReference type="RefSeq" id="WP_253525366.1">
    <property type="nucleotide sequence ID" value="NZ_JAMZEL010000001.1"/>
</dbReference>